<protein>
    <recommendedName>
        <fullName evidence="4">Toxin-antitoxin system YwqK family antitoxin</fullName>
    </recommendedName>
</protein>
<gene>
    <name evidence="2" type="ORF">GXP67_11230</name>
</gene>
<evidence type="ECO:0000313" key="2">
    <source>
        <dbReference type="EMBL" id="QHT67176.1"/>
    </source>
</evidence>
<dbReference type="Proteomes" id="UP000480178">
    <property type="component" value="Chromosome"/>
</dbReference>
<evidence type="ECO:0000256" key="1">
    <source>
        <dbReference type="SAM" id="SignalP"/>
    </source>
</evidence>
<dbReference type="EMBL" id="CP048222">
    <property type="protein sequence ID" value="QHT67176.1"/>
    <property type="molecule type" value="Genomic_DNA"/>
</dbReference>
<sequence>MKLLLTFLACLTFCVSYSQKVAITYFDESWLLTTKELASYFRVGRIDTVKYLYHGEVNDYYISGKLQMKGKYNQGVKIDTFYFFYPNGNLMTQGYYLQNVRYGIWTNFYDNNFVKDKIVYNNHFLSVLEYYDKDGNQKIRSGNGEWETSYYNEFTMDTVKIKGYFVDSLRNGT</sequence>
<dbReference type="SUPFAM" id="SSF82185">
    <property type="entry name" value="Histone H3 K4-specific methyltransferase SET7/9 N-terminal domain"/>
    <property type="match status" value="1"/>
</dbReference>
<dbReference type="Gene3D" id="3.90.930.1">
    <property type="match status" value="1"/>
</dbReference>
<dbReference type="KEGG" id="rhoz:GXP67_11230"/>
<name>A0A6C0GGP2_9BACT</name>
<organism evidence="2 3">
    <name type="scientific">Rhodocytophaga rosea</name>
    <dbReference type="NCBI Taxonomy" id="2704465"/>
    <lineage>
        <taxon>Bacteria</taxon>
        <taxon>Pseudomonadati</taxon>
        <taxon>Bacteroidota</taxon>
        <taxon>Cytophagia</taxon>
        <taxon>Cytophagales</taxon>
        <taxon>Rhodocytophagaceae</taxon>
        <taxon>Rhodocytophaga</taxon>
    </lineage>
</organism>
<reference evidence="2 3" key="1">
    <citation type="submission" date="2020-01" db="EMBL/GenBank/DDBJ databases">
        <authorList>
            <person name="Kim M.K."/>
        </authorList>
    </citation>
    <scope>NUCLEOTIDE SEQUENCE [LARGE SCALE GENOMIC DNA]</scope>
    <source>
        <strain evidence="2 3">172606-1</strain>
    </source>
</reference>
<feature type="chain" id="PRO_5025381662" description="Toxin-antitoxin system YwqK family antitoxin" evidence="1">
    <location>
        <begin position="19"/>
        <end position="173"/>
    </location>
</feature>
<feature type="signal peptide" evidence="1">
    <location>
        <begin position="1"/>
        <end position="18"/>
    </location>
</feature>
<dbReference type="RefSeq" id="WP_162443217.1">
    <property type="nucleotide sequence ID" value="NZ_CP048222.1"/>
</dbReference>
<accession>A0A6C0GGP2</accession>
<dbReference type="AlphaFoldDB" id="A0A6C0GGP2"/>
<proteinExistence type="predicted"/>
<evidence type="ECO:0000313" key="3">
    <source>
        <dbReference type="Proteomes" id="UP000480178"/>
    </source>
</evidence>
<keyword evidence="1" id="KW-0732">Signal</keyword>
<keyword evidence="3" id="KW-1185">Reference proteome</keyword>
<evidence type="ECO:0008006" key="4">
    <source>
        <dbReference type="Google" id="ProtNLM"/>
    </source>
</evidence>